<dbReference type="GO" id="GO:0047617">
    <property type="term" value="F:fatty acyl-CoA hydrolase activity"/>
    <property type="evidence" value="ECO:0007669"/>
    <property type="project" value="InterPro"/>
</dbReference>
<dbReference type="EMBL" id="MPUH01000536">
    <property type="protein sequence ID" value="OMJ78155.1"/>
    <property type="molecule type" value="Genomic_DNA"/>
</dbReference>
<protein>
    <recommendedName>
        <fullName evidence="3">Thioesterase domain-containing protein</fullName>
    </recommendedName>
</protein>
<feature type="domain" description="Thioesterase" evidence="3">
    <location>
        <begin position="57"/>
        <end position="126"/>
    </location>
</feature>
<name>A0A1R2BNK4_9CILI</name>
<dbReference type="Proteomes" id="UP000187209">
    <property type="component" value="Unassembled WGS sequence"/>
</dbReference>
<comment type="similarity">
    <text evidence="1">Belongs to the thioesterase PaaI family.</text>
</comment>
<evidence type="ECO:0000256" key="2">
    <source>
        <dbReference type="ARBA" id="ARBA00022801"/>
    </source>
</evidence>
<dbReference type="Gene3D" id="3.10.129.10">
    <property type="entry name" value="Hotdog Thioesterase"/>
    <property type="match status" value="1"/>
</dbReference>
<comment type="caution">
    <text evidence="4">The sequence shown here is derived from an EMBL/GenBank/DDBJ whole genome shotgun (WGS) entry which is preliminary data.</text>
</comment>
<organism evidence="4 5">
    <name type="scientific">Stentor coeruleus</name>
    <dbReference type="NCBI Taxonomy" id="5963"/>
    <lineage>
        <taxon>Eukaryota</taxon>
        <taxon>Sar</taxon>
        <taxon>Alveolata</taxon>
        <taxon>Ciliophora</taxon>
        <taxon>Postciliodesmatophora</taxon>
        <taxon>Heterotrichea</taxon>
        <taxon>Heterotrichida</taxon>
        <taxon>Stentoridae</taxon>
        <taxon>Stentor</taxon>
    </lineage>
</organism>
<dbReference type="PANTHER" id="PTHR21660:SF1">
    <property type="entry name" value="ACYL-COENZYME A THIOESTERASE 13"/>
    <property type="match status" value="1"/>
</dbReference>
<dbReference type="AlphaFoldDB" id="A0A1R2BNK4"/>
<reference evidence="4 5" key="1">
    <citation type="submission" date="2016-11" db="EMBL/GenBank/DDBJ databases">
        <title>The macronuclear genome of Stentor coeruleus: a giant cell with tiny introns.</title>
        <authorList>
            <person name="Slabodnick M."/>
            <person name="Ruby J.G."/>
            <person name="Reiff S.B."/>
            <person name="Swart E.C."/>
            <person name="Gosai S."/>
            <person name="Prabakaran S."/>
            <person name="Witkowska E."/>
            <person name="Larue G.E."/>
            <person name="Fisher S."/>
            <person name="Freeman R.M."/>
            <person name="Gunawardena J."/>
            <person name="Chu W."/>
            <person name="Stover N.A."/>
            <person name="Gregory B.D."/>
            <person name="Nowacki M."/>
            <person name="Derisi J."/>
            <person name="Roy S.W."/>
            <person name="Marshall W.F."/>
            <person name="Sood P."/>
        </authorList>
    </citation>
    <scope>NUCLEOTIDE SEQUENCE [LARGE SCALE GENOMIC DNA]</scope>
    <source>
        <strain evidence="4">WM001</strain>
    </source>
</reference>
<gene>
    <name evidence="4" type="ORF">SteCoe_22087</name>
</gene>
<dbReference type="NCBIfam" id="TIGR00369">
    <property type="entry name" value="unchar_dom_1"/>
    <property type="match status" value="1"/>
</dbReference>
<keyword evidence="2" id="KW-0378">Hydrolase</keyword>
<keyword evidence="5" id="KW-1185">Reference proteome</keyword>
<evidence type="ECO:0000313" key="5">
    <source>
        <dbReference type="Proteomes" id="UP000187209"/>
    </source>
</evidence>
<evidence type="ECO:0000313" key="4">
    <source>
        <dbReference type="EMBL" id="OMJ78155.1"/>
    </source>
</evidence>
<evidence type="ECO:0000256" key="1">
    <source>
        <dbReference type="ARBA" id="ARBA00008324"/>
    </source>
</evidence>
<sequence>MNRVLAYVSSVISKNANKPFYDRLMLERMTTKHCEVIGKTSKIQVELPLLPEWLNSGGTLHGGAISTLIDQTTTMAIAAIDERHTVSVDLSVSFIAALKDADSMQIEAICHKVGKSLAFTSAEIKANGALIASGKHTKFMLATKWGDIKV</sequence>
<dbReference type="OrthoDB" id="312314at2759"/>
<evidence type="ECO:0000259" key="3">
    <source>
        <dbReference type="Pfam" id="PF03061"/>
    </source>
</evidence>
<dbReference type="SUPFAM" id="SSF54637">
    <property type="entry name" value="Thioesterase/thiol ester dehydrase-isomerase"/>
    <property type="match status" value="1"/>
</dbReference>
<dbReference type="Pfam" id="PF03061">
    <property type="entry name" value="4HBT"/>
    <property type="match status" value="1"/>
</dbReference>
<proteinExistence type="inferred from homology"/>
<dbReference type="InterPro" id="IPR039298">
    <property type="entry name" value="ACOT13"/>
</dbReference>
<dbReference type="CDD" id="cd03443">
    <property type="entry name" value="PaaI_thioesterase"/>
    <property type="match status" value="1"/>
</dbReference>
<dbReference type="InterPro" id="IPR003736">
    <property type="entry name" value="PAAI_dom"/>
</dbReference>
<accession>A0A1R2BNK4</accession>
<dbReference type="PANTHER" id="PTHR21660">
    <property type="entry name" value="THIOESTERASE SUPERFAMILY MEMBER-RELATED"/>
    <property type="match status" value="1"/>
</dbReference>
<dbReference type="InterPro" id="IPR029069">
    <property type="entry name" value="HotDog_dom_sf"/>
</dbReference>
<dbReference type="InterPro" id="IPR006683">
    <property type="entry name" value="Thioestr_dom"/>
</dbReference>